<dbReference type="EMBL" id="VLKT01000101">
    <property type="protein sequence ID" value="TWI17804.1"/>
    <property type="molecule type" value="Genomic_DNA"/>
</dbReference>
<gene>
    <name evidence="1" type="ORF">IQ26_07441</name>
</gene>
<dbReference type="Proteomes" id="UP000317122">
    <property type="component" value="Unassembled WGS sequence"/>
</dbReference>
<evidence type="ECO:0000313" key="2">
    <source>
        <dbReference type="Proteomes" id="UP000317122"/>
    </source>
</evidence>
<comment type="caution">
    <text evidence="1">The sequence shown here is derived from an EMBL/GenBank/DDBJ whole genome shotgun (WGS) entry which is preliminary data.</text>
</comment>
<evidence type="ECO:0000313" key="1">
    <source>
        <dbReference type="EMBL" id="TWI17804.1"/>
    </source>
</evidence>
<organism evidence="1 2">
    <name type="scientific">Mesorhizobium tianshanense</name>
    <dbReference type="NCBI Taxonomy" id="39844"/>
    <lineage>
        <taxon>Bacteria</taxon>
        <taxon>Pseudomonadati</taxon>
        <taxon>Pseudomonadota</taxon>
        <taxon>Alphaproteobacteria</taxon>
        <taxon>Hyphomicrobiales</taxon>
        <taxon>Phyllobacteriaceae</taxon>
        <taxon>Mesorhizobium</taxon>
    </lineage>
</organism>
<reference evidence="1 2" key="1">
    <citation type="journal article" date="2015" name="Stand. Genomic Sci.">
        <title>Genomic Encyclopedia of Bacterial and Archaeal Type Strains, Phase III: the genomes of soil and plant-associated and newly described type strains.</title>
        <authorList>
            <person name="Whitman W.B."/>
            <person name="Woyke T."/>
            <person name="Klenk H.P."/>
            <person name="Zhou Y."/>
            <person name="Lilburn T.G."/>
            <person name="Beck B.J."/>
            <person name="De Vos P."/>
            <person name="Vandamme P."/>
            <person name="Eisen J.A."/>
            <person name="Garrity G."/>
            <person name="Hugenholtz P."/>
            <person name="Kyrpides N.C."/>
        </authorList>
    </citation>
    <scope>NUCLEOTIDE SEQUENCE [LARGE SCALE GENOMIC DNA]</scope>
    <source>
        <strain evidence="1 2">CGMCC 1.2546</strain>
    </source>
</reference>
<proteinExistence type="predicted"/>
<dbReference type="AlphaFoldDB" id="A0A562MD21"/>
<protein>
    <submittedName>
        <fullName evidence="1">Uncharacterized protein</fullName>
    </submittedName>
</protein>
<accession>A0A562MD21</accession>
<sequence>MCDDFECNILLNMHRHTLNNYIYEFAVTYLADIYRKFRYWGFFNQYFHKYVSFY</sequence>
<name>A0A562MD21_9HYPH</name>
<keyword evidence="2" id="KW-1185">Reference proteome</keyword>